<gene>
    <name evidence="4" type="ORF">YHS_06230</name>
</gene>
<dbReference type="GO" id="GO:0016758">
    <property type="term" value="F:hexosyltransferase activity"/>
    <property type="evidence" value="ECO:0007669"/>
    <property type="project" value="UniProtKB-ARBA"/>
</dbReference>
<organism evidence="4">
    <name type="scientific">Faucicola osloensis</name>
    <name type="common">Moraxella osloensis</name>
    <dbReference type="NCBI Taxonomy" id="34062"/>
    <lineage>
        <taxon>Bacteria</taxon>
        <taxon>Pseudomonadati</taxon>
        <taxon>Pseudomonadota</taxon>
        <taxon>Gammaproteobacteria</taxon>
        <taxon>Moraxellales</taxon>
        <taxon>Moraxellaceae</taxon>
        <taxon>Faucicola</taxon>
    </lineage>
</organism>
<dbReference type="InterPro" id="IPR029044">
    <property type="entry name" value="Nucleotide-diphossugar_trans"/>
</dbReference>
<dbReference type="EMBL" id="CP024176">
    <property type="protein sequence ID" value="ATQ83459.1"/>
    <property type="molecule type" value="Genomic_DNA"/>
</dbReference>
<dbReference type="PANTHER" id="PTHR22916:SF51">
    <property type="entry name" value="GLYCOSYLTRANSFERASE EPSH-RELATED"/>
    <property type="match status" value="1"/>
</dbReference>
<sequence>MVTKILSIIIPVYKVEIFIKECIESITSQITDEIEVIIIDDGTPDNSIDIIRQCLEALPANLAGCFKIIHQKNQGQSVARNVGLDIASGEYIAFLDADDRLSVNYFRSFLEIISQHKVDVVCLEAQRFMQIPGDTNHTISISEHEGYFKNNKLIQKEIFNNHNWYSWLYIFKRKSFLNQRFIPNIYFEDIIFMTDLIINARNLYISKTIFYYYRTNNDSSLRSLEISNVKKQLASYEFVIKYSYQKILDNDLYSITYVNCFADYVSSSIIKFKLKHFELIRTYISLKDKDNRVNVDLVKLSGYRKFYNHGLIFIEWVWLNHLLNKIKVKKL</sequence>
<dbReference type="Pfam" id="PF00535">
    <property type="entry name" value="Glycos_transf_2"/>
    <property type="match status" value="1"/>
</dbReference>
<reference evidence="4" key="1">
    <citation type="submission" date="2017-11" db="EMBL/GenBank/DDBJ databases">
        <title>Complete Genome Sequence from Moraxella oslensis YHS isolated from human skin.</title>
        <authorList>
            <person name="Lee K."/>
            <person name="Lim J.Y."/>
            <person name="Hwang I."/>
        </authorList>
    </citation>
    <scope>NUCLEOTIDE SEQUENCE</scope>
    <source>
        <strain evidence="4">YHS</strain>
    </source>
</reference>
<evidence type="ECO:0000256" key="2">
    <source>
        <dbReference type="ARBA" id="ARBA00022679"/>
    </source>
</evidence>
<keyword evidence="1" id="KW-0328">Glycosyltransferase</keyword>
<evidence type="ECO:0000313" key="4">
    <source>
        <dbReference type="EMBL" id="ATQ83459.1"/>
    </source>
</evidence>
<evidence type="ECO:0000256" key="1">
    <source>
        <dbReference type="ARBA" id="ARBA00022676"/>
    </source>
</evidence>
<proteinExistence type="predicted"/>
<protein>
    <recommendedName>
        <fullName evidence="3">Glycosyltransferase 2-like domain-containing protein</fullName>
    </recommendedName>
</protein>
<dbReference type="AlphaFoldDB" id="A0AAD0AHZ1"/>
<keyword evidence="2" id="KW-0808">Transferase</keyword>
<dbReference type="CDD" id="cd00761">
    <property type="entry name" value="Glyco_tranf_GTA_type"/>
    <property type="match status" value="1"/>
</dbReference>
<evidence type="ECO:0000259" key="3">
    <source>
        <dbReference type="Pfam" id="PF00535"/>
    </source>
</evidence>
<dbReference type="SUPFAM" id="SSF53448">
    <property type="entry name" value="Nucleotide-diphospho-sugar transferases"/>
    <property type="match status" value="1"/>
</dbReference>
<dbReference type="Gene3D" id="3.90.550.10">
    <property type="entry name" value="Spore Coat Polysaccharide Biosynthesis Protein SpsA, Chain A"/>
    <property type="match status" value="1"/>
</dbReference>
<dbReference type="PANTHER" id="PTHR22916">
    <property type="entry name" value="GLYCOSYLTRANSFERASE"/>
    <property type="match status" value="1"/>
</dbReference>
<dbReference type="InterPro" id="IPR001173">
    <property type="entry name" value="Glyco_trans_2-like"/>
</dbReference>
<feature type="domain" description="Glycosyltransferase 2-like" evidence="3">
    <location>
        <begin position="7"/>
        <end position="162"/>
    </location>
</feature>
<accession>A0AAD0AHZ1</accession>
<name>A0AAD0AHZ1_FAUOS</name>